<accession>A0A9D4SY35</accession>
<dbReference type="PROSITE" id="PS51885">
    <property type="entry name" value="NEPRILYSIN"/>
    <property type="match status" value="1"/>
</dbReference>
<comment type="caution">
    <text evidence="2">The sequence shown here is derived from an EMBL/GenBank/DDBJ whole genome shotgun (WGS) entry which is preliminary data.</text>
</comment>
<reference evidence="2" key="1">
    <citation type="journal article" date="2020" name="Cell">
        <title>Large-Scale Comparative Analyses of Tick Genomes Elucidate Their Genetic Diversity and Vector Capacities.</title>
        <authorList>
            <consortium name="Tick Genome and Microbiome Consortium (TIGMIC)"/>
            <person name="Jia N."/>
            <person name="Wang J."/>
            <person name="Shi W."/>
            <person name="Du L."/>
            <person name="Sun Y."/>
            <person name="Zhan W."/>
            <person name="Jiang J.F."/>
            <person name="Wang Q."/>
            <person name="Zhang B."/>
            <person name="Ji P."/>
            <person name="Bell-Sakyi L."/>
            <person name="Cui X.M."/>
            <person name="Yuan T.T."/>
            <person name="Jiang B.G."/>
            <person name="Yang W.F."/>
            <person name="Lam T.T."/>
            <person name="Chang Q.C."/>
            <person name="Ding S.J."/>
            <person name="Wang X.J."/>
            <person name="Zhu J.G."/>
            <person name="Ruan X.D."/>
            <person name="Zhao L."/>
            <person name="Wei J.T."/>
            <person name="Ye R.Z."/>
            <person name="Que T.C."/>
            <person name="Du C.H."/>
            <person name="Zhou Y.H."/>
            <person name="Cheng J.X."/>
            <person name="Dai P.F."/>
            <person name="Guo W.B."/>
            <person name="Han X.H."/>
            <person name="Huang E.J."/>
            <person name="Li L.F."/>
            <person name="Wei W."/>
            <person name="Gao Y.C."/>
            <person name="Liu J.Z."/>
            <person name="Shao H.Z."/>
            <person name="Wang X."/>
            <person name="Wang C.C."/>
            <person name="Yang T.C."/>
            <person name="Huo Q.B."/>
            <person name="Li W."/>
            <person name="Chen H.Y."/>
            <person name="Chen S.E."/>
            <person name="Zhou L.G."/>
            <person name="Ni X.B."/>
            <person name="Tian J.H."/>
            <person name="Sheng Y."/>
            <person name="Liu T."/>
            <person name="Pan Y.S."/>
            <person name="Xia L.Y."/>
            <person name="Li J."/>
            <person name="Zhao F."/>
            <person name="Cao W.C."/>
        </authorList>
    </citation>
    <scope>NUCLEOTIDE SEQUENCE</scope>
    <source>
        <strain evidence="2">Rsan-2018</strain>
    </source>
</reference>
<gene>
    <name evidence="2" type="ORF">HPB52_009979</name>
</gene>
<dbReference type="VEuPathDB" id="VectorBase:RSAN_031247"/>
<dbReference type="InterPro" id="IPR018497">
    <property type="entry name" value="Peptidase_M13_C"/>
</dbReference>
<dbReference type="PANTHER" id="PTHR11733">
    <property type="entry name" value="ZINC METALLOPROTEASE FAMILY M13 NEPRILYSIN-RELATED"/>
    <property type="match status" value="1"/>
</dbReference>
<sequence>MQNYETVVANYVGFKTLVTFSPLMPPDYRLLYEFRLGSNINHFDLQLAACGTLLESMYRYGVGIAAKLTSNREFANVYRTHHDDQFAELFNEIRSTIRDMLQSERSWFSHEDVTIAQRKLDDITFVYGTQDNFVQYEDYRQTPSLVLNTNKSVLETVFAISSYSSSLYWDALGKGGGKNVTAAYDNAYTASIFAWDSEYQPTNNMVFAPNALVGFLSTISSTIPYQLYPAVLRPLIKVSLQALLRSNSLFDERMRPKKWWSTYSIEAYENITQCLRQQHEAGEVDDKGGASQAPVRFTVARLEQDFLDNAVLWPLYKLYEQALIRHKATRLYYTLPYVRVSARELFFYNYAWIFCDGSDASTRKLQESLAITPTNLRVNLALHNFPPFLRTFSCSERKKQQARCEVWKRFE</sequence>
<dbReference type="Proteomes" id="UP000821837">
    <property type="component" value="Unassembled WGS sequence"/>
</dbReference>
<evidence type="ECO:0000313" key="3">
    <source>
        <dbReference type="Proteomes" id="UP000821837"/>
    </source>
</evidence>
<dbReference type="SUPFAM" id="SSF55486">
    <property type="entry name" value="Metalloproteases ('zincins'), catalytic domain"/>
    <property type="match status" value="1"/>
</dbReference>
<dbReference type="InterPro" id="IPR000718">
    <property type="entry name" value="Peptidase_M13"/>
</dbReference>
<evidence type="ECO:0000313" key="2">
    <source>
        <dbReference type="EMBL" id="KAH7956465.1"/>
    </source>
</evidence>
<evidence type="ECO:0000259" key="1">
    <source>
        <dbReference type="Pfam" id="PF01431"/>
    </source>
</evidence>
<proteinExistence type="predicted"/>
<dbReference type="GO" id="GO:0016485">
    <property type="term" value="P:protein processing"/>
    <property type="evidence" value="ECO:0007669"/>
    <property type="project" value="TreeGrafter"/>
</dbReference>
<dbReference type="GO" id="GO:0005886">
    <property type="term" value="C:plasma membrane"/>
    <property type="evidence" value="ECO:0007669"/>
    <property type="project" value="TreeGrafter"/>
</dbReference>
<dbReference type="Gene3D" id="3.40.390.10">
    <property type="entry name" value="Collagenase (Catalytic Domain)"/>
    <property type="match status" value="1"/>
</dbReference>
<reference evidence="2" key="2">
    <citation type="submission" date="2021-09" db="EMBL/GenBank/DDBJ databases">
        <authorList>
            <person name="Jia N."/>
            <person name="Wang J."/>
            <person name="Shi W."/>
            <person name="Du L."/>
            <person name="Sun Y."/>
            <person name="Zhan W."/>
            <person name="Jiang J."/>
            <person name="Wang Q."/>
            <person name="Zhang B."/>
            <person name="Ji P."/>
            <person name="Sakyi L.B."/>
            <person name="Cui X."/>
            <person name="Yuan T."/>
            <person name="Jiang B."/>
            <person name="Yang W."/>
            <person name="Lam T.T.-Y."/>
            <person name="Chang Q."/>
            <person name="Ding S."/>
            <person name="Wang X."/>
            <person name="Zhu J."/>
            <person name="Ruan X."/>
            <person name="Zhao L."/>
            <person name="Wei J."/>
            <person name="Que T."/>
            <person name="Du C."/>
            <person name="Cheng J."/>
            <person name="Dai P."/>
            <person name="Han X."/>
            <person name="Huang E."/>
            <person name="Gao Y."/>
            <person name="Liu J."/>
            <person name="Shao H."/>
            <person name="Ye R."/>
            <person name="Li L."/>
            <person name="Wei W."/>
            <person name="Wang X."/>
            <person name="Wang C."/>
            <person name="Huo Q."/>
            <person name="Li W."/>
            <person name="Guo W."/>
            <person name="Chen H."/>
            <person name="Chen S."/>
            <person name="Zhou L."/>
            <person name="Zhou L."/>
            <person name="Ni X."/>
            <person name="Tian J."/>
            <person name="Zhou Y."/>
            <person name="Sheng Y."/>
            <person name="Liu T."/>
            <person name="Pan Y."/>
            <person name="Xia L."/>
            <person name="Li J."/>
            <person name="Zhao F."/>
            <person name="Cao W."/>
        </authorList>
    </citation>
    <scope>NUCLEOTIDE SEQUENCE</scope>
    <source>
        <strain evidence="2">Rsan-2018</strain>
        <tissue evidence="2">Larvae</tissue>
    </source>
</reference>
<dbReference type="PANTHER" id="PTHR11733:SF241">
    <property type="entry name" value="GH26575P-RELATED"/>
    <property type="match status" value="1"/>
</dbReference>
<dbReference type="Gene3D" id="1.10.1380.10">
    <property type="entry name" value="Neutral endopeptidase , domain2"/>
    <property type="match status" value="1"/>
</dbReference>
<dbReference type="InterPro" id="IPR024079">
    <property type="entry name" value="MetalloPept_cat_dom_sf"/>
</dbReference>
<dbReference type="GO" id="GO:0004222">
    <property type="term" value="F:metalloendopeptidase activity"/>
    <property type="evidence" value="ECO:0007669"/>
    <property type="project" value="InterPro"/>
</dbReference>
<feature type="domain" description="Peptidase M13 C-terminal" evidence="1">
    <location>
        <begin position="250"/>
        <end position="399"/>
    </location>
</feature>
<keyword evidence="3" id="KW-1185">Reference proteome</keyword>
<organism evidence="2 3">
    <name type="scientific">Rhipicephalus sanguineus</name>
    <name type="common">Brown dog tick</name>
    <name type="synonym">Ixodes sanguineus</name>
    <dbReference type="NCBI Taxonomy" id="34632"/>
    <lineage>
        <taxon>Eukaryota</taxon>
        <taxon>Metazoa</taxon>
        <taxon>Ecdysozoa</taxon>
        <taxon>Arthropoda</taxon>
        <taxon>Chelicerata</taxon>
        <taxon>Arachnida</taxon>
        <taxon>Acari</taxon>
        <taxon>Parasitiformes</taxon>
        <taxon>Ixodida</taxon>
        <taxon>Ixodoidea</taxon>
        <taxon>Ixodidae</taxon>
        <taxon>Rhipicephalinae</taxon>
        <taxon>Rhipicephalus</taxon>
        <taxon>Rhipicephalus</taxon>
    </lineage>
</organism>
<protein>
    <recommendedName>
        <fullName evidence="1">Peptidase M13 C-terminal domain-containing protein</fullName>
    </recommendedName>
</protein>
<dbReference type="Pfam" id="PF01431">
    <property type="entry name" value="Peptidase_M13"/>
    <property type="match status" value="1"/>
</dbReference>
<dbReference type="InterPro" id="IPR042089">
    <property type="entry name" value="Peptidase_M13_dom_2"/>
</dbReference>
<name>A0A9D4SY35_RHISA</name>
<dbReference type="AlphaFoldDB" id="A0A9D4SY35"/>
<dbReference type="EMBL" id="JABSTV010001250">
    <property type="protein sequence ID" value="KAH7956465.1"/>
    <property type="molecule type" value="Genomic_DNA"/>
</dbReference>